<gene>
    <name evidence="1" type="ORF">EZS28_013106</name>
</gene>
<dbReference type="AlphaFoldDB" id="A0A5J4W9M2"/>
<reference evidence="1 2" key="1">
    <citation type="submission" date="2019-03" db="EMBL/GenBank/DDBJ databases">
        <title>Single cell metagenomics reveals metabolic interactions within the superorganism composed of flagellate Streblomastix strix and complex community of Bacteroidetes bacteria on its surface.</title>
        <authorList>
            <person name="Treitli S.C."/>
            <person name="Kolisko M."/>
            <person name="Husnik F."/>
            <person name="Keeling P."/>
            <person name="Hampl V."/>
        </authorList>
    </citation>
    <scope>NUCLEOTIDE SEQUENCE [LARGE SCALE GENOMIC DNA]</scope>
    <source>
        <strain evidence="1">ST1C</strain>
    </source>
</reference>
<sequence>MSIVTGSSFIKSGADKAVVLLGAGGAKPISDSLFGDLKIKFKINPNAFVFAQVNPIISMAKYYTMNKTDLMASDPDKLKNINLLFRNWSLGYQYTKKFTQMGCIADLITKISFEQITNNGLKNLICNISLVTLSIKSNVITEVTANMNGYKAADNRLQRIRELFANRPYVVTIQRVEACCNMLKKFPDMAMNTLDQQFFQMELNASNLDLLFEAIDEFEEALTTSTSTASKSLKLRTDLTSFLITLQCERNSNGALTFDRLNSQNQNVSVELRSKRPPLPILCTIYDTFLQFGPADGDSCVYDVNNIFDEIITQIYG</sequence>
<name>A0A5J4W9M2_9EUKA</name>
<evidence type="ECO:0000313" key="1">
    <source>
        <dbReference type="EMBL" id="KAA6391366.1"/>
    </source>
</evidence>
<organism evidence="1 2">
    <name type="scientific">Streblomastix strix</name>
    <dbReference type="NCBI Taxonomy" id="222440"/>
    <lineage>
        <taxon>Eukaryota</taxon>
        <taxon>Metamonada</taxon>
        <taxon>Preaxostyla</taxon>
        <taxon>Oxymonadida</taxon>
        <taxon>Streblomastigidae</taxon>
        <taxon>Streblomastix</taxon>
    </lineage>
</organism>
<proteinExistence type="predicted"/>
<dbReference type="OrthoDB" id="10500762at2759"/>
<dbReference type="Proteomes" id="UP000324800">
    <property type="component" value="Unassembled WGS sequence"/>
</dbReference>
<evidence type="ECO:0000313" key="2">
    <source>
        <dbReference type="Proteomes" id="UP000324800"/>
    </source>
</evidence>
<comment type="caution">
    <text evidence="1">The sequence shown here is derived from an EMBL/GenBank/DDBJ whole genome shotgun (WGS) entry which is preliminary data.</text>
</comment>
<dbReference type="EMBL" id="SNRW01002903">
    <property type="protein sequence ID" value="KAA6391366.1"/>
    <property type="molecule type" value="Genomic_DNA"/>
</dbReference>
<protein>
    <submittedName>
        <fullName evidence="1">Uncharacterized protein</fullName>
    </submittedName>
</protein>
<accession>A0A5J4W9M2</accession>